<organism evidence="7 8">
    <name type="scientific">Streptomyces hainanensis</name>
    <dbReference type="NCBI Taxonomy" id="402648"/>
    <lineage>
        <taxon>Bacteria</taxon>
        <taxon>Bacillati</taxon>
        <taxon>Actinomycetota</taxon>
        <taxon>Actinomycetes</taxon>
        <taxon>Kitasatosporales</taxon>
        <taxon>Streptomycetaceae</taxon>
        <taxon>Streptomyces</taxon>
    </lineage>
</organism>
<reference evidence="7 8" key="1">
    <citation type="submission" date="2019-03" db="EMBL/GenBank/DDBJ databases">
        <title>Draft genome sequences of novel Actinobacteria.</title>
        <authorList>
            <person name="Sahin N."/>
            <person name="Ay H."/>
            <person name="Saygin H."/>
        </authorList>
    </citation>
    <scope>NUCLEOTIDE SEQUENCE [LARGE SCALE GENOMIC DNA]</scope>
    <source>
        <strain evidence="7 8">DSM 41900</strain>
    </source>
</reference>
<dbReference type="GO" id="GO:0016787">
    <property type="term" value="F:hydrolase activity"/>
    <property type="evidence" value="ECO:0007669"/>
    <property type="project" value="UniProtKB-UniRule"/>
</dbReference>
<evidence type="ECO:0000313" key="7">
    <source>
        <dbReference type="EMBL" id="TDC77317.1"/>
    </source>
</evidence>
<dbReference type="GO" id="GO:0000725">
    <property type="term" value="P:recombinational repair"/>
    <property type="evidence" value="ECO:0007669"/>
    <property type="project" value="TreeGrafter"/>
</dbReference>
<dbReference type="InterPro" id="IPR000212">
    <property type="entry name" value="DNA_helicase_UvrD/REP"/>
</dbReference>
<evidence type="ECO:0000256" key="5">
    <source>
        <dbReference type="PROSITE-ProRule" id="PRU00560"/>
    </source>
</evidence>
<dbReference type="GO" id="GO:0043138">
    <property type="term" value="F:3'-5' DNA helicase activity"/>
    <property type="evidence" value="ECO:0007669"/>
    <property type="project" value="TreeGrafter"/>
</dbReference>
<sequence>MSSGENGDREQEYVTRLYARLDALRGETRNRLDQVLASTGLGHQGLAERDVTAAELAGRVARLDSVENGLCFGRLDMCDGERRYIGRIGILDDTVDYEPLLIDWRAPAARPFYVATAVSTENARRRRHIRTEGRKVTGVRDEEFDRGAAELTGDPALFDALNAARTGRMADIVATIQAEQDEIIRAHHAGVLVVQGGPGTGKTAVALHRAAYLLYTRRERLARSVVLVVGPNATFLRYIGDVLPSLGETGVLLATVGELFPGVRADLVEPPETAELKGRLAMAEVIAAAVLDRQRVPDEGGCLAIEHDGETVSLDRETCLRVRAKAREADLPHNEAHPHFRRLLIDELARASAARYGTDPLSGGSLLTEADLEIIAAELRANPEVAAAAEAMWPLLTPRRLLAELYASPRRLAAAAPDLTPAERAALFRGAHRGWSPADVPLLDEAAELLGVDDRADRAAAAAEHEGRLVLAQEALDVAHGSRSTDFDDGEESELLTARDLLDAEALAERYQEADHRSPAERAAADRTWAFGHVVVDEAQELSPMAWRLLMRRCPARSMTIVGDIAQTGELGGAPSWDRMLGPHVGNRFRLAELTVNYRLPAEIAELAAAVLRRIDASRTAPRAVRAAGVAPWRQPVPADELALAAARLAARERAGAGAGRIAVIAPAGRLAALGAAVGAAAPDRVDVLDPRAAKGLEYDTVIVVDPDGIVAESPRGLNDLYVALTRPTQRLAVLHDAARRPAPPLDAL</sequence>
<evidence type="ECO:0000256" key="4">
    <source>
        <dbReference type="ARBA" id="ARBA00022840"/>
    </source>
</evidence>
<evidence type="ECO:0000313" key="8">
    <source>
        <dbReference type="Proteomes" id="UP000295345"/>
    </source>
</evidence>
<dbReference type="PROSITE" id="PS51198">
    <property type="entry name" value="UVRD_HELICASE_ATP_BIND"/>
    <property type="match status" value="1"/>
</dbReference>
<proteinExistence type="predicted"/>
<evidence type="ECO:0000256" key="2">
    <source>
        <dbReference type="ARBA" id="ARBA00022801"/>
    </source>
</evidence>
<feature type="domain" description="UvrD-like helicase ATP-binding" evidence="6">
    <location>
        <begin position="175"/>
        <end position="601"/>
    </location>
</feature>
<dbReference type="GO" id="GO:0005829">
    <property type="term" value="C:cytosol"/>
    <property type="evidence" value="ECO:0007669"/>
    <property type="project" value="TreeGrafter"/>
</dbReference>
<comment type="caution">
    <text evidence="7">The sequence shown here is derived from an EMBL/GenBank/DDBJ whole genome shotgun (WGS) entry which is preliminary data.</text>
</comment>
<protein>
    <submittedName>
        <fullName evidence="7">Helicase</fullName>
    </submittedName>
</protein>
<dbReference type="PANTHER" id="PTHR11070:SF45">
    <property type="entry name" value="DNA 3'-5' HELICASE"/>
    <property type="match status" value="1"/>
</dbReference>
<keyword evidence="2 5" id="KW-0378">Hydrolase</keyword>
<feature type="binding site" evidence="5">
    <location>
        <begin position="196"/>
        <end position="203"/>
    </location>
    <ligand>
        <name>ATP</name>
        <dbReference type="ChEBI" id="CHEBI:30616"/>
    </ligand>
</feature>
<accession>A0A4R4TI55</accession>
<name>A0A4R4TI55_9ACTN</name>
<dbReference type="GO" id="GO:0005524">
    <property type="term" value="F:ATP binding"/>
    <property type="evidence" value="ECO:0007669"/>
    <property type="project" value="UniProtKB-UniRule"/>
</dbReference>
<dbReference type="InterPro" id="IPR014016">
    <property type="entry name" value="UvrD-like_ATP-bd"/>
</dbReference>
<dbReference type="InterPro" id="IPR027417">
    <property type="entry name" value="P-loop_NTPase"/>
</dbReference>
<keyword evidence="1 5" id="KW-0547">Nucleotide-binding</keyword>
<dbReference type="GO" id="GO:0003677">
    <property type="term" value="F:DNA binding"/>
    <property type="evidence" value="ECO:0007669"/>
    <property type="project" value="InterPro"/>
</dbReference>
<dbReference type="EMBL" id="SMKI01000056">
    <property type="protein sequence ID" value="TDC77317.1"/>
    <property type="molecule type" value="Genomic_DNA"/>
</dbReference>
<keyword evidence="8" id="KW-1185">Reference proteome</keyword>
<evidence type="ECO:0000256" key="3">
    <source>
        <dbReference type="ARBA" id="ARBA00022806"/>
    </source>
</evidence>
<gene>
    <name evidence="7" type="ORF">E1283_07655</name>
</gene>
<keyword evidence="4 5" id="KW-0067">ATP-binding</keyword>
<dbReference type="OrthoDB" id="9787585at2"/>
<evidence type="ECO:0000259" key="6">
    <source>
        <dbReference type="PROSITE" id="PS51198"/>
    </source>
</evidence>
<dbReference type="Gene3D" id="3.40.50.300">
    <property type="entry name" value="P-loop containing nucleotide triphosphate hydrolases"/>
    <property type="match status" value="3"/>
</dbReference>
<dbReference type="PANTHER" id="PTHR11070">
    <property type="entry name" value="UVRD / RECB / PCRA DNA HELICASE FAMILY MEMBER"/>
    <property type="match status" value="1"/>
</dbReference>
<dbReference type="RefSeq" id="WP_132817143.1">
    <property type="nucleotide sequence ID" value="NZ_SMKI01000056.1"/>
</dbReference>
<dbReference type="AlphaFoldDB" id="A0A4R4TI55"/>
<keyword evidence="3 5" id="KW-0347">Helicase</keyword>
<dbReference type="SUPFAM" id="SSF52540">
    <property type="entry name" value="P-loop containing nucleoside triphosphate hydrolases"/>
    <property type="match status" value="1"/>
</dbReference>
<evidence type="ECO:0000256" key="1">
    <source>
        <dbReference type="ARBA" id="ARBA00022741"/>
    </source>
</evidence>
<dbReference type="Proteomes" id="UP000295345">
    <property type="component" value="Unassembled WGS sequence"/>
</dbReference>